<dbReference type="SUPFAM" id="SSF110997">
    <property type="entry name" value="Sporulation related repeat"/>
    <property type="match status" value="1"/>
</dbReference>
<feature type="domain" description="SPOR" evidence="1">
    <location>
        <begin position="30"/>
        <end position="110"/>
    </location>
</feature>
<organism evidence="2">
    <name type="scientific">marine metagenome</name>
    <dbReference type="NCBI Taxonomy" id="408172"/>
    <lineage>
        <taxon>unclassified sequences</taxon>
        <taxon>metagenomes</taxon>
        <taxon>ecological metagenomes</taxon>
    </lineage>
</organism>
<accession>A0A383AKV4</accession>
<protein>
    <recommendedName>
        <fullName evidence="1">SPOR domain-containing protein</fullName>
    </recommendedName>
</protein>
<gene>
    <name evidence="2" type="ORF">METZ01_LOCUS461311</name>
</gene>
<dbReference type="InterPro" id="IPR036680">
    <property type="entry name" value="SPOR-like_sf"/>
</dbReference>
<dbReference type="EMBL" id="UINC01193039">
    <property type="protein sequence ID" value="SVE08457.1"/>
    <property type="molecule type" value="Genomic_DNA"/>
</dbReference>
<proteinExistence type="predicted"/>
<dbReference type="InterPro" id="IPR007730">
    <property type="entry name" value="SPOR-like_dom"/>
</dbReference>
<dbReference type="GO" id="GO:0042834">
    <property type="term" value="F:peptidoglycan binding"/>
    <property type="evidence" value="ECO:0007669"/>
    <property type="project" value="InterPro"/>
</dbReference>
<reference evidence="2" key="1">
    <citation type="submission" date="2018-05" db="EMBL/GenBank/DDBJ databases">
        <authorList>
            <person name="Lanie J.A."/>
            <person name="Ng W.-L."/>
            <person name="Kazmierczak K.M."/>
            <person name="Andrzejewski T.M."/>
            <person name="Davidsen T.M."/>
            <person name="Wayne K.J."/>
            <person name="Tettelin H."/>
            <person name="Glass J.I."/>
            <person name="Rusch D."/>
            <person name="Podicherti R."/>
            <person name="Tsui H.-C.T."/>
            <person name="Winkler M.E."/>
        </authorList>
    </citation>
    <scope>NUCLEOTIDE SEQUENCE</scope>
</reference>
<evidence type="ECO:0000313" key="2">
    <source>
        <dbReference type="EMBL" id="SVE08457.1"/>
    </source>
</evidence>
<dbReference type="AlphaFoldDB" id="A0A383AKV4"/>
<name>A0A383AKV4_9ZZZZ</name>
<dbReference type="Gene3D" id="3.30.70.1070">
    <property type="entry name" value="Sporulation related repeat"/>
    <property type="match status" value="1"/>
</dbReference>
<sequence length="126" mass="14373">MKNKLTFLLSLTFLFLFSGCSVVFASNETKVKEDNYWIHLKRFQYLEEAIDASLYMRKQGYKLSRIMLLSSGSHLHPLLLGPFPSKEEALRIAQEAKSIDLGNIPERESIAATIGYGIVKMFELKP</sequence>
<feature type="non-terminal residue" evidence="2">
    <location>
        <position position="126"/>
    </location>
</feature>
<dbReference type="PROSITE" id="PS51257">
    <property type="entry name" value="PROKAR_LIPOPROTEIN"/>
    <property type="match status" value="1"/>
</dbReference>
<dbReference type="Pfam" id="PF05036">
    <property type="entry name" value="SPOR"/>
    <property type="match status" value="1"/>
</dbReference>
<dbReference type="PROSITE" id="PS51724">
    <property type="entry name" value="SPOR"/>
    <property type="match status" value="1"/>
</dbReference>
<evidence type="ECO:0000259" key="1">
    <source>
        <dbReference type="PROSITE" id="PS51724"/>
    </source>
</evidence>